<dbReference type="Proteomes" id="UP000887572">
    <property type="component" value="Unplaced"/>
</dbReference>
<name>A0A914GXP9_GLORO</name>
<sequence length="458" mass="52966">MEILRRWRSSLRSFALDLVRLQHPLSILYLMAINSFFCFVAFYTSREVQLRTLYALSAFVIFIAFALAEHRRNLLVELIRWAFNDFLNSFAVALCAFSVNELHEGRERRAFFGSLLAVCAIVVAPAYAHRRINSEIAKFASRLSNWLRQFLNDYVARPIFVLWDWLKYIVLLRWLSVLVFRLHVSLISAWDWLDLRLFEPLRALRHQLGRFFVYVFHLHWCADLWALIRRMAIDPALVRLSRLLDGFIYVFGCYWLKPALRRMGRACLDLVKFGLCMFGRASYASTALLYEHILCPTIIFCVDRLEQLFVRLFQMAIQPLLTICYQKYKMVEDLALVYIIGPVLKRFLDLVPERNPLEPESDHELDSFIPDFDASDDEGALNEEDTSRSMDREAADSAMDSEGFGDELDDLSSKLSFDGDRLLASGLKRIDISGSDSEVDDFLPISKKSAASGGRRAV</sequence>
<accession>A0A914GXP9</accession>
<evidence type="ECO:0000313" key="4">
    <source>
        <dbReference type="WBParaSite" id="Gr19_v10_g12147.t1"/>
    </source>
</evidence>
<keyword evidence="2" id="KW-0472">Membrane</keyword>
<dbReference type="WBParaSite" id="Gr19_v10_g12147.t1">
    <property type="protein sequence ID" value="Gr19_v10_g12147.t1"/>
    <property type="gene ID" value="Gr19_v10_g12147"/>
</dbReference>
<keyword evidence="3" id="KW-1185">Reference proteome</keyword>
<proteinExistence type="predicted"/>
<feature type="region of interest" description="Disordered" evidence="1">
    <location>
        <begin position="434"/>
        <end position="458"/>
    </location>
</feature>
<feature type="compositionally biased region" description="Basic and acidic residues" evidence="1">
    <location>
        <begin position="385"/>
        <end position="395"/>
    </location>
</feature>
<feature type="region of interest" description="Disordered" evidence="1">
    <location>
        <begin position="379"/>
        <end position="405"/>
    </location>
</feature>
<keyword evidence="2" id="KW-0812">Transmembrane</keyword>
<reference evidence="4" key="1">
    <citation type="submission" date="2022-11" db="UniProtKB">
        <authorList>
            <consortium name="WormBaseParasite"/>
        </authorList>
    </citation>
    <scope>IDENTIFICATION</scope>
</reference>
<protein>
    <submittedName>
        <fullName evidence="4">Uncharacterized protein</fullName>
    </submittedName>
</protein>
<dbReference type="AlphaFoldDB" id="A0A914GXP9"/>
<feature type="transmembrane region" description="Helical" evidence="2">
    <location>
        <begin position="21"/>
        <end position="44"/>
    </location>
</feature>
<evidence type="ECO:0000256" key="2">
    <source>
        <dbReference type="SAM" id="Phobius"/>
    </source>
</evidence>
<keyword evidence="2" id="KW-1133">Transmembrane helix</keyword>
<organism evidence="3 4">
    <name type="scientific">Globodera rostochiensis</name>
    <name type="common">Golden nematode worm</name>
    <name type="synonym">Heterodera rostochiensis</name>
    <dbReference type="NCBI Taxonomy" id="31243"/>
    <lineage>
        <taxon>Eukaryota</taxon>
        <taxon>Metazoa</taxon>
        <taxon>Ecdysozoa</taxon>
        <taxon>Nematoda</taxon>
        <taxon>Chromadorea</taxon>
        <taxon>Rhabditida</taxon>
        <taxon>Tylenchina</taxon>
        <taxon>Tylenchomorpha</taxon>
        <taxon>Tylenchoidea</taxon>
        <taxon>Heteroderidae</taxon>
        <taxon>Heteroderinae</taxon>
        <taxon>Globodera</taxon>
    </lineage>
</organism>
<feature type="transmembrane region" description="Helical" evidence="2">
    <location>
        <begin position="50"/>
        <end position="69"/>
    </location>
</feature>
<feature type="transmembrane region" description="Helical" evidence="2">
    <location>
        <begin position="111"/>
        <end position="129"/>
    </location>
</feature>
<evidence type="ECO:0000313" key="3">
    <source>
        <dbReference type="Proteomes" id="UP000887572"/>
    </source>
</evidence>
<evidence type="ECO:0000256" key="1">
    <source>
        <dbReference type="SAM" id="MobiDB-lite"/>
    </source>
</evidence>